<comment type="caution">
    <text evidence="2">The sequence shown here is derived from an EMBL/GenBank/DDBJ whole genome shotgun (WGS) entry which is preliminary data.</text>
</comment>
<accession>A0A0J1GKP1</accession>
<name>A0A0J1GKP1_9GAMM</name>
<proteinExistence type="predicted"/>
<dbReference type="PANTHER" id="PTHR43685">
    <property type="entry name" value="GLYCOSYLTRANSFERASE"/>
    <property type="match status" value="1"/>
</dbReference>
<dbReference type="PATRIC" id="fig|754436.4.peg.2769"/>
<dbReference type="Proteomes" id="UP000036426">
    <property type="component" value="Unassembled WGS sequence"/>
</dbReference>
<evidence type="ECO:0000313" key="2">
    <source>
        <dbReference type="EMBL" id="KLV00285.1"/>
    </source>
</evidence>
<reference evidence="2 3" key="1">
    <citation type="submission" date="2015-05" db="EMBL/GenBank/DDBJ databases">
        <title>Photobacterium galathea sp. nov.</title>
        <authorList>
            <person name="Machado H."/>
            <person name="Gram L."/>
        </authorList>
    </citation>
    <scope>NUCLEOTIDE SEQUENCE [LARGE SCALE GENOMIC DNA]</scope>
    <source>
        <strain evidence="2 3">DSM 25995</strain>
    </source>
</reference>
<sequence length="320" mass="36867">MHQNIDIVLATYNGEQFLEEQIQSIQNCVGYANRVSRLIVVDDGSTDQTKAIVERLQTDSKIEWHLNQTGKKGAKNNFEFGLYITTAEYIMLSDQDDVWQSQRIEDSFHQISSLAQSKPALVFSDKEVVDESLNTISDSFFAFRGMATDWHTSLEQLIQQNVASGCTMMFNRALLEQALPIAEDAFMHDWWLILVARVTGEVRFIEKPLIRYRQHDFNTIGAKSYSWSHLLKNFQPHLAKFAKQFWQIAAQAEVLSSRFKHKELDEIAFTKIRTVGYLKRLSMFISGDVRQHNRKGQLALLMTLLMTNSRKGKVKEHNNA</sequence>
<gene>
    <name evidence="2" type="ORF">ABT58_13010</name>
</gene>
<organism evidence="2 3">
    <name type="scientific">Photobacterium aphoticum</name>
    <dbReference type="NCBI Taxonomy" id="754436"/>
    <lineage>
        <taxon>Bacteria</taxon>
        <taxon>Pseudomonadati</taxon>
        <taxon>Pseudomonadota</taxon>
        <taxon>Gammaproteobacteria</taxon>
        <taxon>Vibrionales</taxon>
        <taxon>Vibrionaceae</taxon>
        <taxon>Photobacterium</taxon>
    </lineage>
</organism>
<dbReference type="InterPro" id="IPR029044">
    <property type="entry name" value="Nucleotide-diphossugar_trans"/>
</dbReference>
<dbReference type="PANTHER" id="PTHR43685:SF2">
    <property type="entry name" value="GLYCOSYLTRANSFERASE 2-LIKE DOMAIN-CONTAINING PROTEIN"/>
    <property type="match status" value="1"/>
</dbReference>
<feature type="domain" description="Glycosyltransferase 2-like" evidence="1">
    <location>
        <begin position="7"/>
        <end position="112"/>
    </location>
</feature>
<evidence type="ECO:0000313" key="3">
    <source>
        <dbReference type="Proteomes" id="UP000036426"/>
    </source>
</evidence>
<dbReference type="InterPro" id="IPR050834">
    <property type="entry name" value="Glycosyltransf_2"/>
</dbReference>
<dbReference type="CDD" id="cd04196">
    <property type="entry name" value="GT_2_like_d"/>
    <property type="match status" value="1"/>
</dbReference>
<dbReference type="OrthoDB" id="9802649at2"/>
<protein>
    <recommendedName>
        <fullName evidence="1">Glycosyltransferase 2-like domain-containing protein</fullName>
    </recommendedName>
</protein>
<dbReference type="Gene3D" id="3.90.550.10">
    <property type="entry name" value="Spore Coat Polysaccharide Biosynthesis Protein SpsA, Chain A"/>
    <property type="match status" value="1"/>
</dbReference>
<dbReference type="InterPro" id="IPR001173">
    <property type="entry name" value="Glyco_trans_2-like"/>
</dbReference>
<dbReference type="SUPFAM" id="SSF53448">
    <property type="entry name" value="Nucleotide-diphospho-sugar transferases"/>
    <property type="match status" value="1"/>
</dbReference>
<evidence type="ECO:0000259" key="1">
    <source>
        <dbReference type="Pfam" id="PF00535"/>
    </source>
</evidence>
<dbReference type="EMBL" id="LDOV01000023">
    <property type="protein sequence ID" value="KLV00285.1"/>
    <property type="molecule type" value="Genomic_DNA"/>
</dbReference>
<dbReference type="Pfam" id="PF00535">
    <property type="entry name" value="Glycos_transf_2"/>
    <property type="match status" value="1"/>
</dbReference>
<dbReference type="AlphaFoldDB" id="A0A0J1GKP1"/>
<dbReference type="RefSeq" id="WP_047874858.1">
    <property type="nucleotide sequence ID" value="NZ_BMYC01000003.1"/>
</dbReference>
<keyword evidence="3" id="KW-1185">Reference proteome</keyword>